<feature type="domain" description="Plastocyanin-like" evidence="7">
    <location>
        <begin position="422"/>
        <end position="546"/>
    </location>
</feature>
<dbReference type="EMBL" id="AB010110">
    <property type="protein sequence ID" value="BAA24288.1"/>
    <property type="molecule type" value="Genomic_DNA"/>
</dbReference>
<feature type="domain" description="Plastocyanin-like" evidence="6">
    <location>
        <begin position="162"/>
        <end position="324"/>
    </location>
</feature>
<organism evidence="9">
    <name type="scientific">Acremonium sp. HI-25</name>
    <dbReference type="NCBI Taxonomy" id="159120"/>
    <lineage>
        <taxon>Eukaryota</taxon>
        <taxon>Fungi</taxon>
        <taxon>Dikarya</taxon>
        <taxon>Ascomycota</taxon>
        <taxon>Pezizomycotina</taxon>
        <taxon>Sordariomycetes</taxon>
        <taxon>Hypocreomycetidae</taxon>
        <taxon>Hypocreales</taxon>
        <taxon>Hypocreales incertae sedis</taxon>
        <taxon>Acremonium</taxon>
    </lineage>
</organism>
<dbReference type="InterPro" id="IPR001117">
    <property type="entry name" value="Cu-oxidase_2nd"/>
</dbReference>
<dbReference type="SMR" id="O42702"/>
<feature type="signal peptide" evidence="5">
    <location>
        <begin position="1"/>
        <end position="18"/>
    </location>
</feature>
<dbReference type="InterPro" id="IPR035666">
    <property type="entry name" value="MCO_CuRO_3"/>
</dbReference>
<sequence>MLLGTLFTLLAQCLLIEATSCLVKHDGGFVPDHVLRVSSRNISIACTSRQSAVVNGTSPGPELRVPAGQRTWIRVYNDLEQENLTMHWHGLAQRMAIFADGSPQGSQWPIPPGHFFDYELQTTVEDAGTYFYHSHVGMQALTASGALIVEGCERPPYQYDDERTLHWSDFFPQTDHEIEVGLQSVPLVWPGEVRAVLLNGKGIGIGHEADVSPSGDCSLPVIDVDPGKTYRFRFIGATGLSLVSMGFEGHQNLTIIQVDGGEWTKPASVDRIQLASGQRFDALFKAKTEEELASEGRQTYFIQFETRDRPEVYRGYAVIRYSKASTTPHVPTIPPLTLPNNTYDWLEYELRPLIETVTQPTLGEVTRRVIINASQLTDPQNQHVVWRLANLSWTEAVRQTPLLVDIYKFGDLAIPNYDAALANYGWDPETRAFPAKVGEVLEIVFQNTGSLVGSDGAVDIHPFHAHGEHFYDIGSGDGVYDAEANEAKLVAMNYTAVKRDTTMLYHYAATTTPGAPAGWRAWRLRVTQPGVWMIHCHILQHMVMGKSADAV</sequence>
<dbReference type="GO" id="GO:0016491">
    <property type="term" value="F:oxidoreductase activity"/>
    <property type="evidence" value="ECO:0007669"/>
    <property type="project" value="UniProtKB-KW"/>
</dbReference>
<dbReference type="SUPFAM" id="SSF49503">
    <property type="entry name" value="Cupredoxins"/>
    <property type="match status" value="3"/>
</dbReference>
<dbReference type="CDD" id="cd13873">
    <property type="entry name" value="CuRO_2_AAO_like_2"/>
    <property type="match status" value="1"/>
</dbReference>
<dbReference type="Pfam" id="PF07731">
    <property type="entry name" value="Cu-oxidase_2"/>
    <property type="match status" value="1"/>
</dbReference>
<dbReference type="InterPro" id="IPR011707">
    <property type="entry name" value="Cu-oxidase-like_N"/>
</dbReference>
<dbReference type="InterPro" id="IPR045087">
    <property type="entry name" value="Cu-oxidase_fam"/>
</dbReference>
<evidence type="ECO:0000313" key="9">
    <source>
        <dbReference type="EMBL" id="BAA24288.1"/>
    </source>
</evidence>
<dbReference type="Gene3D" id="2.60.40.420">
    <property type="entry name" value="Cupredoxins - blue copper proteins"/>
    <property type="match status" value="3"/>
</dbReference>
<dbReference type="Pfam" id="PF00394">
    <property type="entry name" value="Cu-oxidase"/>
    <property type="match status" value="1"/>
</dbReference>
<keyword evidence="5" id="KW-0732">Signal</keyword>
<dbReference type="CDD" id="cd13895">
    <property type="entry name" value="CuRO_3_AAO_like_2"/>
    <property type="match status" value="1"/>
</dbReference>
<dbReference type="PANTHER" id="PTHR11709:SF394">
    <property type="entry name" value="FI03373P-RELATED"/>
    <property type="match status" value="1"/>
</dbReference>
<evidence type="ECO:0000256" key="5">
    <source>
        <dbReference type="SAM" id="SignalP"/>
    </source>
</evidence>
<evidence type="ECO:0000256" key="2">
    <source>
        <dbReference type="ARBA" id="ARBA00022723"/>
    </source>
</evidence>
<evidence type="ECO:0000259" key="8">
    <source>
        <dbReference type="Pfam" id="PF07732"/>
    </source>
</evidence>
<name>O42702_9HYPO</name>
<evidence type="ECO:0000259" key="7">
    <source>
        <dbReference type="Pfam" id="PF07731"/>
    </source>
</evidence>
<evidence type="ECO:0000256" key="3">
    <source>
        <dbReference type="ARBA" id="ARBA00023002"/>
    </source>
</evidence>
<dbReference type="NCBIfam" id="TIGR03390">
    <property type="entry name" value="ascorbOXfungal"/>
    <property type="match status" value="1"/>
</dbReference>
<evidence type="ECO:0000256" key="4">
    <source>
        <dbReference type="ARBA" id="ARBA00023008"/>
    </source>
</evidence>
<evidence type="ECO:0000256" key="1">
    <source>
        <dbReference type="ARBA" id="ARBA00010609"/>
    </source>
</evidence>
<dbReference type="GO" id="GO:0005507">
    <property type="term" value="F:copper ion binding"/>
    <property type="evidence" value="ECO:0007669"/>
    <property type="project" value="InterPro"/>
</dbReference>
<evidence type="ECO:0000259" key="6">
    <source>
        <dbReference type="Pfam" id="PF00394"/>
    </source>
</evidence>
<feature type="domain" description="Plastocyanin-like" evidence="8">
    <location>
        <begin position="37"/>
        <end position="151"/>
    </location>
</feature>
<dbReference type="AlphaFoldDB" id="O42702"/>
<dbReference type="Pfam" id="PF07732">
    <property type="entry name" value="Cu-oxidase_3"/>
    <property type="match status" value="1"/>
</dbReference>
<protein>
    <submittedName>
        <fullName evidence="9">Ascorbate oxidase</fullName>
    </submittedName>
</protein>
<keyword evidence="2" id="KW-0479">Metal-binding</keyword>
<dbReference type="InterPro" id="IPR017762">
    <property type="entry name" value="Multicopper_oxidase_fun"/>
</dbReference>
<feature type="chain" id="PRO_5004158238" evidence="5">
    <location>
        <begin position="19"/>
        <end position="551"/>
    </location>
</feature>
<proteinExistence type="inferred from homology"/>
<accession>O42702</accession>
<dbReference type="InterPro" id="IPR011706">
    <property type="entry name" value="Cu-oxidase_C"/>
</dbReference>
<dbReference type="InterPro" id="IPR008972">
    <property type="entry name" value="Cupredoxin"/>
</dbReference>
<keyword evidence="4" id="KW-0186">Copper</keyword>
<dbReference type="PANTHER" id="PTHR11709">
    <property type="entry name" value="MULTI-COPPER OXIDASE"/>
    <property type="match status" value="1"/>
</dbReference>
<comment type="similarity">
    <text evidence="1">Belongs to the multicopper oxidase family.</text>
</comment>
<gene>
    <name evidence="9" type="primary">asom</name>
</gene>
<keyword evidence="3" id="KW-0560">Oxidoreductase</keyword>
<reference evidence="9" key="1">
    <citation type="submission" date="1997-12" db="EMBL/GenBank/DDBJ databases">
        <title>Acremonium ascorbate oxidase gene, complete cds.</title>
        <authorList>
            <person name="Yoshioka I."/>
            <person name="Takahashi M."/>
            <person name="Tsukagoshi N."/>
        </authorList>
    </citation>
    <scope>NUCLEOTIDE SEQUENCE</scope>
    <source>
        <strain evidence="9">HI-25</strain>
    </source>
</reference>